<dbReference type="InterPro" id="IPR012337">
    <property type="entry name" value="RNaseH-like_sf"/>
</dbReference>
<evidence type="ECO:0000256" key="14">
    <source>
        <dbReference type="ARBA" id="ARBA00048173"/>
    </source>
</evidence>
<keyword evidence="13" id="KW-0233">DNA recombination</keyword>
<dbReference type="GO" id="GO:0032196">
    <property type="term" value="P:transposition"/>
    <property type="evidence" value="ECO:0007669"/>
    <property type="project" value="UniProtKB-KW"/>
</dbReference>
<proteinExistence type="predicted"/>
<dbReference type="GO" id="GO:0004519">
    <property type="term" value="F:endonuclease activity"/>
    <property type="evidence" value="ECO:0007669"/>
    <property type="project" value="UniProtKB-KW"/>
</dbReference>
<keyword evidence="19" id="KW-1185">Reference proteome</keyword>
<dbReference type="GeneID" id="68359857"/>
<dbReference type="PANTHER" id="PTHR42648">
    <property type="entry name" value="TRANSPOSASE, PUTATIVE-RELATED"/>
    <property type="match status" value="1"/>
</dbReference>
<evidence type="ECO:0000256" key="13">
    <source>
        <dbReference type="ARBA" id="ARBA00023172"/>
    </source>
</evidence>
<keyword evidence="4" id="KW-0479">Metal-binding</keyword>
<evidence type="ECO:0000256" key="10">
    <source>
        <dbReference type="ARBA" id="ARBA00022918"/>
    </source>
</evidence>
<evidence type="ECO:0000256" key="9">
    <source>
        <dbReference type="ARBA" id="ARBA00022908"/>
    </source>
</evidence>
<evidence type="ECO:0000256" key="12">
    <source>
        <dbReference type="ARBA" id="ARBA00023125"/>
    </source>
</evidence>
<sequence>MNTSFNGKEAVLLIKDEFTSMIFIYLLNDATQGSVMTALRNHEAMVQRQWNLNICIIHRDNDRSLQSAYESWIEEKGIQDEPSAPYTPAQNGSAERSGGIAHAEPQLPNAFQLLHQWLRDNNRDIGYQQDQPDITFLKAYGCRAYPLTPQALQNRQKKDLKTDLTQKSVISLDMIPRTFSGSGFRPHQKSEGSEM</sequence>
<gene>
    <name evidence="18" type="ORF">HRG_10729</name>
</gene>
<dbReference type="InterPro" id="IPR039537">
    <property type="entry name" value="Retrotran_Ty1/copia-like"/>
</dbReference>
<dbReference type="GO" id="GO:0016787">
    <property type="term" value="F:hydrolase activity"/>
    <property type="evidence" value="ECO:0007669"/>
    <property type="project" value="UniProtKB-KW"/>
</dbReference>
<organism evidence="18 19">
    <name type="scientific">Hirsutella rhossiliensis</name>
    <dbReference type="NCBI Taxonomy" id="111463"/>
    <lineage>
        <taxon>Eukaryota</taxon>
        <taxon>Fungi</taxon>
        <taxon>Dikarya</taxon>
        <taxon>Ascomycota</taxon>
        <taxon>Pezizomycotina</taxon>
        <taxon>Sordariomycetes</taxon>
        <taxon>Hypocreomycetidae</taxon>
        <taxon>Hypocreales</taxon>
        <taxon>Ophiocordycipitaceae</taxon>
        <taxon>Hirsutella</taxon>
    </lineage>
</organism>
<evidence type="ECO:0000256" key="7">
    <source>
        <dbReference type="ARBA" id="ARBA00022842"/>
    </source>
</evidence>
<keyword evidence="1" id="KW-0815">Transposition</keyword>
<dbReference type="EMBL" id="JAIZPD010000016">
    <property type="protein sequence ID" value="KAH0958428.1"/>
    <property type="molecule type" value="Genomic_DNA"/>
</dbReference>
<dbReference type="OrthoDB" id="2847449at2759"/>
<dbReference type="SUPFAM" id="SSF53098">
    <property type="entry name" value="Ribonuclease H-like"/>
    <property type="match status" value="1"/>
</dbReference>
<evidence type="ECO:0000256" key="6">
    <source>
        <dbReference type="ARBA" id="ARBA00022801"/>
    </source>
</evidence>
<evidence type="ECO:0000256" key="15">
    <source>
        <dbReference type="ARBA" id="ARBA00049244"/>
    </source>
</evidence>
<keyword evidence="9" id="KW-0229">DNA integration</keyword>
<evidence type="ECO:0000256" key="1">
    <source>
        <dbReference type="ARBA" id="ARBA00022578"/>
    </source>
</evidence>
<evidence type="ECO:0000256" key="16">
    <source>
        <dbReference type="SAM" id="MobiDB-lite"/>
    </source>
</evidence>
<comment type="caution">
    <text evidence="18">The sequence shown here is derived from an EMBL/GenBank/DDBJ whole genome shotgun (WGS) entry which is preliminary data.</text>
</comment>
<name>A0A9P8SD72_9HYPO</name>
<dbReference type="Gene3D" id="3.30.420.10">
    <property type="entry name" value="Ribonuclease H-like superfamily/Ribonuclease H"/>
    <property type="match status" value="1"/>
</dbReference>
<comment type="catalytic activity">
    <reaction evidence="15">
        <text>DNA(n) + a 2'-deoxyribonucleoside 5'-triphosphate = DNA(n+1) + diphosphate</text>
        <dbReference type="Rhea" id="RHEA:22508"/>
        <dbReference type="Rhea" id="RHEA-COMP:17339"/>
        <dbReference type="Rhea" id="RHEA-COMP:17340"/>
        <dbReference type="ChEBI" id="CHEBI:33019"/>
        <dbReference type="ChEBI" id="CHEBI:61560"/>
        <dbReference type="ChEBI" id="CHEBI:173112"/>
        <dbReference type="EC" id="2.7.7.7"/>
    </reaction>
</comment>
<dbReference type="AlphaFoldDB" id="A0A9P8SD72"/>
<reference evidence="18" key="1">
    <citation type="submission" date="2021-09" db="EMBL/GenBank/DDBJ databases">
        <title>A high-quality genome of the endoparasitic fungus Hirsutella rhossiliensis with a comparison of Hirsutella genomes reveals transposable elements contributing to genome size variation.</title>
        <authorList>
            <person name="Lin R."/>
            <person name="Jiao Y."/>
            <person name="Sun X."/>
            <person name="Ling J."/>
            <person name="Xie B."/>
            <person name="Cheng X."/>
        </authorList>
    </citation>
    <scope>NUCLEOTIDE SEQUENCE</scope>
    <source>
        <strain evidence="18">HR02</strain>
    </source>
</reference>
<evidence type="ECO:0000256" key="11">
    <source>
        <dbReference type="ARBA" id="ARBA00022932"/>
    </source>
</evidence>
<feature type="domain" description="Integrase catalytic" evidence="17">
    <location>
        <begin position="1"/>
        <end position="96"/>
    </location>
</feature>
<keyword evidence="3" id="KW-0540">Nuclease</keyword>
<protein>
    <submittedName>
        <fullName evidence="18">Integrase core domain-containing protein</fullName>
    </submittedName>
</protein>
<dbReference type="PANTHER" id="PTHR42648:SF11">
    <property type="entry name" value="TRANSPOSON TY4-P GAG-POL POLYPROTEIN"/>
    <property type="match status" value="1"/>
</dbReference>
<feature type="region of interest" description="Disordered" evidence="16">
    <location>
        <begin position="79"/>
        <end position="100"/>
    </location>
</feature>
<dbReference type="GO" id="GO:0015074">
    <property type="term" value="P:DNA integration"/>
    <property type="evidence" value="ECO:0007669"/>
    <property type="project" value="UniProtKB-KW"/>
</dbReference>
<evidence type="ECO:0000256" key="4">
    <source>
        <dbReference type="ARBA" id="ARBA00022723"/>
    </source>
</evidence>
<keyword evidence="11" id="KW-0808">Transferase</keyword>
<dbReference type="GO" id="GO:0003964">
    <property type="term" value="F:RNA-directed DNA polymerase activity"/>
    <property type="evidence" value="ECO:0007669"/>
    <property type="project" value="UniProtKB-KW"/>
</dbReference>
<evidence type="ECO:0000256" key="5">
    <source>
        <dbReference type="ARBA" id="ARBA00022759"/>
    </source>
</evidence>
<dbReference type="GO" id="GO:0046872">
    <property type="term" value="F:metal ion binding"/>
    <property type="evidence" value="ECO:0007669"/>
    <property type="project" value="UniProtKB-KW"/>
</dbReference>
<dbReference type="GO" id="GO:0005634">
    <property type="term" value="C:nucleus"/>
    <property type="evidence" value="ECO:0007669"/>
    <property type="project" value="UniProtKB-ARBA"/>
</dbReference>
<accession>A0A9P8SD72</accession>
<evidence type="ECO:0000313" key="18">
    <source>
        <dbReference type="EMBL" id="KAH0958428.1"/>
    </source>
</evidence>
<keyword evidence="11" id="KW-0239">DNA-directed DNA polymerase</keyword>
<dbReference type="GO" id="GO:0003723">
    <property type="term" value="F:RNA binding"/>
    <property type="evidence" value="ECO:0007669"/>
    <property type="project" value="UniProtKB-KW"/>
</dbReference>
<dbReference type="PROSITE" id="PS50994">
    <property type="entry name" value="INTEGRASE"/>
    <property type="match status" value="1"/>
</dbReference>
<dbReference type="InterPro" id="IPR036397">
    <property type="entry name" value="RNaseH_sf"/>
</dbReference>
<evidence type="ECO:0000256" key="2">
    <source>
        <dbReference type="ARBA" id="ARBA00022695"/>
    </source>
</evidence>
<keyword evidence="8" id="KW-0694">RNA-binding</keyword>
<dbReference type="RefSeq" id="XP_044715941.1">
    <property type="nucleotide sequence ID" value="XM_044869199.1"/>
</dbReference>
<evidence type="ECO:0000313" key="19">
    <source>
        <dbReference type="Proteomes" id="UP000824596"/>
    </source>
</evidence>
<keyword evidence="12" id="KW-0238">DNA-binding</keyword>
<keyword evidence="6" id="KW-0378">Hydrolase</keyword>
<evidence type="ECO:0000259" key="17">
    <source>
        <dbReference type="PROSITE" id="PS50994"/>
    </source>
</evidence>
<dbReference type="GO" id="GO:0003677">
    <property type="term" value="F:DNA binding"/>
    <property type="evidence" value="ECO:0007669"/>
    <property type="project" value="UniProtKB-KW"/>
</dbReference>
<dbReference type="InterPro" id="IPR001584">
    <property type="entry name" value="Integrase_cat-core"/>
</dbReference>
<dbReference type="Proteomes" id="UP000824596">
    <property type="component" value="Unassembled WGS sequence"/>
</dbReference>
<comment type="catalytic activity">
    <reaction evidence="14">
        <text>DNA(n) + a 2'-deoxyribonucleoside 5'-triphosphate = DNA(n+1) + diphosphate</text>
        <dbReference type="Rhea" id="RHEA:22508"/>
        <dbReference type="Rhea" id="RHEA-COMP:17339"/>
        <dbReference type="Rhea" id="RHEA-COMP:17340"/>
        <dbReference type="ChEBI" id="CHEBI:33019"/>
        <dbReference type="ChEBI" id="CHEBI:61560"/>
        <dbReference type="ChEBI" id="CHEBI:173112"/>
        <dbReference type="EC" id="2.7.7.49"/>
    </reaction>
</comment>
<keyword evidence="10" id="KW-0695">RNA-directed DNA polymerase</keyword>
<dbReference type="GO" id="GO:0006310">
    <property type="term" value="P:DNA recombination"/>
    <property type="evidence" value="ECO:0007669"/>
    <property type="project" value="UniProtKB-KW"/>
</dbReference>
<evidence type="ECO:0000256" key="3">
    <source>
        <dbReference type="ARBA" id="ARBA00022722"/>
    </source>
</evidence>
<keyword evidence="2" id="KW-0548">Nucleotidyltransferase</keyword>
<dbReference type="GO" id="GO:0003887">
    <property type="term" value="F:DNA-directed DNA polymerase activity"/>
    <property type="evidence" value="ECO:0007669"/>
    <property type="project" value="UniProtKB-KW"/>
</dbReference>
<evidence type="ECO:0000256" key="8">
    <source>
        <dbReference type="ARBA" id="ARBA00022884"/>
    </source>
</evidence>
<keyword evidence="5" id="KW-0255">Endonuclease</keyword>
<keyword evidence="7" id="KW-0460">Magnesium</keyword>